<keyword evidence="10" id="KW-0732">Signal</keyword>
<evidence type="ECO:0000256" key="9">
    <source>
        <dbReference type="RuleBase" id="RU003357"/>
    </source>
</evidence>
<dbReference type="InterPro" id="IPR012910">
    <property type="entry name" value="Plug_dom"/>
</dbReference>
<feature type="chain" id="PRO_5042851369" evidence="10">
    <location>
        <begin position="25"/>
        <end position="1034"/>
    </location>
</feature>
<keyword evidence="7 8" id="KW-0998">Cell outer membrane</keyword>
<dbReference type="FunFam" id="2.60.40.1120:FF:000003">
    <property type="entry name" value="Outer membrane protein Omp121"/>
    <property type="match status" value="1"/>
</dbReference>
<accession>A0AAN5AM49</accession>
<dbReference type="Gene3D" id="2.40.170.20">
    <property type="entry name" value="TonB-dependent receptor, beta-barrel domain"/>
    <property type="match status" value="1"/>
</dbReference>
<organism evidence="13 14">
    <name type="scientific">Persicobacter diffluens</name>
    <dbReference type="NCBI Taxonomy" id="981"/>
    <lineage>
        <taxon>Bacteria</taxon>
        <taxon>Pseudomonadati</taxon>
        <taxon>Bacteroidota</taxon>
        <taxon>Cytophagia</taxon>
        <taxon>Cytophagales</taxon>
        <taxon>Persicobacteraceae</taxon>
        <taxon>Persicobacter</taxon>
    </lineage>
</organism>
<dbReference type="InterPro" id="IPR000531">
    <property type="entry name" value="Beta-barrel_TonB"/>
</dbReference>
<dbReference type="EMBL" id="BQKE01000004">
    <property type="protein sequence ID" value="GJM64029.1"/>
    <property type="molecule type" value="Genomic_DNA"/>
</dbReference>
<evidence type="ECO:0000256" key="3">
    <source>
        <dbReference type="ARBA" id="ARBA00022452"/>
    </source>
</evidence>
<evidence type="ECO:0000256" key="1">
    <source>
        <dbReference type="ARBA" id="ARBA00004571"/>
    </source>
</evidence>
<keyword evidence="6 8" id="KW-0472">Membrane</keyword>
<evidence type="ECO:0000256" key="8">
    <source>
        <dbReference type="PROSITE-ProRule" id="PRU01360"/>
    </source>
</evidence>
<keyword evidence="5 9" id="KW-0798">TonB box</keyword>
<dbReference type="Proteomes" id="UP001310022">
    <property type="component" value="Unassembled WGS sequence"/>
</dbReference>
<evidence type="ECO:0000313" key="13">
    <source>
        <dbReference type="EMBL" id="GJM64029.1"/>
    </source>
</evidence>
<evidence type="ECO:0000259" key="12">
    <source>
        <dbReference type="Pfam" id="PF07715"/>
    </source>
</evidence>
<feature type="domain" description="TonB-dependent receptor plug" evidence="12">
    <location>
        <begin position="118"/>
        <end position="221"/>
    </location>
</feature>
<gene>
    <name evidence="13" type="ORF">PEDI_45810</name>
</gene>
<evidence type="ECO:0000256" key="5">
    <source>
        <dbReference type="ARBA" id="ARBA00023077"/>
    </source>
</evidence>
<dbReference type="InterPro" id="IPR036942">
    <property type="entry name" value="Beta-barrel_TonB_sf"/>
</dbReference>
<dbReference type="NCBIfam" id="TIGR04056">
    <property type="entry name" value="OMP_RagA_SusC"/>
    <property type="match status" value="1"/>
</dbReference>
<dbReference type="Pfam" id="PF13715">
    <property type="entry name" value="CarbopepD_reg_2"/>
    <property type="match status" value="1"/>
</dbReference>
<dbReference type="AlphaFoldDB" id="A0AAN5AM49"/>
<evidence type="ECO:0000256" key="2">
    <source>
        <dbReference type="ARBA" id="ARBA00022448"/>
    </source>
</evidence>
<reference evidence="13 14" key="1">
    <citation type="submission" date="2021-12" db="EMBL/GenBank/DDBJ databases">
        <title>Genome sequencing of bacteria with rrn-lacking chromosome and rrn-plasmid.</title>
        <authorList>
            <person name="Anda M."/>
            <person name="Iwasaki W."/>
        </authorList>
    </citation>
    <scope>NUCLEOTIDE SEQUENCE [LARGE SCALE GENOMIC DNA]</scope>
    <source>
        <strain evidence="13 14">NBRC 15940</strain>
    </source>
</reference>
<name>A0AAN5AM49_9BACT</name>
<evidence type="ECO:0000256" key="10">
    <source>
        <dbReference type="SAM" id="SignalP"/>
    </source>
</evidence>
<dbReference type="RefSeq" id="WP_338239119.1">
    <property type="nucleotide sequence ID" value="NZ_BQKE01000004.1"/>
</dbReference>
<dbReference type="Pfam" id="PF00593">
    <property type="entry name" value="TonB_dep_Rec_b-barrel"/>
    <property type="match status" value="1"/>
</dbReference>
<keyword evidence="2 8" id="KW-0813">Transport</keyword>
<evidence type="ECO:0000256" key="7">
    <source>
        <dbReference type="ARBA" id="ARBA00023237"/>
    </source>
</evidence>
<dbReference type="NCBIfam" id="TIGR04057">
    <property type="entry name" value="SusC_RagA_signa"/>
    <property type="match status" value="1"/>
</dbReference>
<dbReference type="InterPro" id="IPR008969">
    <property type="entry name" value="CarboxyPept-like_regulatory"/>
</dbReference>
<comment type="subcellular location">
    <subcellularLocation>
        <location evidence="1 8">Cell outer membrane</location>
        <topology evidence="1 8">Multi-pass membrane protein</topology>
    </subcellularLocation>
</comment>
<proteinExistence type="inferred from homology"/>
<keyword evidence="14" id="KW-1185">Reference proteome</keyword>
<evidence type="ECO:0000313" key="14">
    <source>
        <dbReference type="Proteomes" id="UP001310022"/>
    </source>
</evidence>
<comment type="caution">
    <text evidence="13">The sequence shown here is derived from an EMBL/GenBank/DDBJ whole genome shotgun (WGS) entry which is preliminary data.</text>
</comment>
<dbReference type="SUPFAM" id="SSF56935">
    <property type="entry name" value="Porins"/>
    <property type="match status" value="1"/>
</dbReference>
<feature type="domain" description="TonB-dependent receptor-like beta-barrel" evidence="11">
    <location>
        <begin position="410"/>
        <end position="992"/>
    </location>
</feature>
<dbReference type="SUPFAM" id="SSF49464">
    <property type="entry name" value="Carboxypeptidase regulatory domain-like"/>
    <property type="match status" value="1"/>
</dbReference>
<dbReference type="InterPro" id="IPR039426">
    <property type="entry name" value="TonB-dep_rcpt-like"/>
</dbReference>
<dbReference type="Gene3D" id="2.60.40.1120">
    <property type="entry name" value="Carboxypeptidase-like, regulatory domain"/>
    <property type="match status" value="1"/>
</dbReference>
<dbReference type="FunFam" id="2.170.130.10:FF:000008">
    <property type="entry name" value="SusC/RagA family TonB-linked outer membrane protein"/>
    <property type="match status" value="1"/>
</dbReference>
<dbReference type="InterPro" id="IPR023997">
    <property type="entry name" value="TonB-dep_OMP_SusC/RagA_CS"/>
</dbReference>
<keyword evidence="3 8" id="KW-1134">Transmembrane beta strand</keyword>
<sequence length="1034" mass="114820">MQNFSLKTLLLVLFYLCVPLGLMAQNVVSGVVTGDDQEPIPGVNIQIKGTAKGVITDFNGNYQIQVSPEDILMFSFVGYQDQEIKVGNQSQIHVQLNSSVTELEELVVVGYGVQKKSVVTGAIASVKPEEIEATPISDASQALQGRTSGVMVQMNSGAPGGGVNVKVRGIGTNGNSNPLYIVDGLQLTDISYLSPNDIQSMEVLKDAASAAIYGARGANGVVLITTKQGSKGNLKVTYDGYYGLQSPWKQVDMMNANQYMNAINTASIWDGNEPKFTDAQIAGNTVDTNWQDELFVTAPITNHAVGFTGGNDVSSFSAALAYFGQEGIVMGGDKSFYNRYNFRLNSTHKLSKTITFGENMTVVFDNGSNVNEKSAGGPLFMSYLYDPITPVVETDPAKIASYHPNSVLNDAGYPYGQSEYNINQVTNPIGMAARTFNEYNTRIIRGNVYLDFDLKNALPGLKFKTDLGINSTNSFSRNFNPIYYLTSFHTANKNSLINNTRQNLQLQWENVLSYQKTIGAHDFSIIAGNTVLNSDNYYSRTNTAGIYPNDWDFAWASNGDKENMTVESMLNRNRMLSFFGRVSYNYNERYMATATVRRDGSTRFGENNRFGTFPSVSVGWNISNEDFFDFDYNTFSLAKIRASWGQVGNDRIGDWGYISAIQRSEVYQINDLMVQGFAPLQAANPDLKWETSETLNFGLDLGFFRNKLTFTAEYYDKITRDLLFNMPIPSFAGVSSPLANIGSVSNKGVELDLRFTEEVGDFKFDIIANGSYNKNEMLSLENQEGYFNDPTNNLYGTMLGKNRVEVGYPMPFMFGYKTNGIFQNENEVNDHRNSEGELIQPNAKPGDIRYVDINGDGKIDDDDRTQISNAVPKWNYGFTLNMNYKQWDFSAFFQGQAGYDIVNLIRNNNEAYANMSTRALGHWTGEGSTNDYPALSLADPNGNFSKINDMVHVENGSYMRLKNLQVGYSFNKNVLEKMHLSRLRVYVSGQNLLTFTNYTGADPELAHDDLMRFGVDNGGYPQARTILLGVNVGF</sequence>
<dbReference type="PROSITE" id="PS52016">
    <property type="entry name" value="TONB_DEPENDENT_REC_3"/>
    <property type="match status" value="1"/>
</dbReference>
<dbReference type="Gene3D" id="2.170.130.10">
    <property type="entry name" value="TonB-dependent receptor, plug domain"/>
    <property type="match status" value="1"/>
</dbReference>
<evidence type="ECO:0000256" key="6">
    <source>
        <dbReference type="ARBA" id="ARBA00023136"/>
    </source>
</evidence>
<comment type="similarity">
    <text evidence="8 9">Belongs to the TonB-dependent receptor family.</text>
</comment>
<dbReference type="GO" id="GO:0009279">
    <property type="term" value="C:cell outer membrane"/>
    <property type="evidence" value="ECO:0007669"/>
    <property type="project" value="UniProtKB-SubCell"/>
</dbReference>
<dbReference type="InterPro" id="IPR023996">
    <property type="entry name" value="TonB-dep_OMP_SusC/RagA"/>
</dbReference>
<evidence type="ECO:0000259" key="11">
    <source>
        <dbReference type="Pfam" id="PF00593"/>
    </source>
</evidence>
<evidence type="ECO:0000256" key="4">
    <source>
        <dbReference type="ARBA" id="ARBA00022692"/>
    </source>
</evidence>
<feature type="signal peptide" evidence="10">
    <location>
        <begin position="1"/>
        <end position="24"/>
    </location>
</feature>
<protein>
    <submittedName>
        <fullName evidence="13">SusC/RagA family TonB-linked outer membrane protein</fullName>
    </submittedName>
</protein>
<dbReference type="Pfam" id="PF07715">
    <property type="entry name" value="Plug"/>
    <property type="match status" value="1"/>
</dbReference>
<dbReference type="InterPro" id="IPR037066">
    <property type="entry name" value="Plug_dom_sf"/>
</dbReference>
<keyword evidence="4 8" id="KW-0812">Transmembrane</keyword>